<dbReference type="EMBL" id="QXEN01000017">
    <property type="protein sequence ID" value="RRF86767.1"/>
    <property type="molecule type" value="Genomic_DNA"/>
</dbReference>
<keyword evidence="3" id="KW-1185">Reference proteome</keyword>
<name>A0A3R8I6L3_PREIN</name>
<evidence type="ECO:0000256" key="1">
    <source>
        <dbReference type="SAM" id="Phobius"/>
    </source>
</evidence>
<keyword evidence="1" id="KW-0812">Transmembrane</keyword>
<dbReference type="Proteomes" id="UP000283868">
    <property type="component" value="Unassembled WGS sequence"/>
</dbReference>
<accession>A0A3R8I6L3</accession>
<reference evidence="2 3" key="1">
    <citation type="submission" date="2018-08" db="EMBL/GenBank/DDBJ databases">
        <title>Comparative analysis of Prevotella intermedia strains.</title>
        <authorList>
            <person name="Moon J.-H."/>
            <person name="Lee J.-H."/>
        </authorList>
    </citation>
    <scope>NUCLEOTIDE SEQUENCE [LARGE SCALE GENOMIC DNA]</scope>
    <source>
        <strain evidence="2 3">ATCC 15033</strain>
    </source>
</reference>
<keyword evidence="1" id="KW-1133">Transmembrane helix</keyword>
<keyword evidence="1" id="KW-0472">Membrane</keyword>
<evidence type="ECO:0000313" key="3">
    <source>
        <dbReference type="Proteomes" id="UP000283868"/>
    </source>
</evidence>
<feature type="transmembrane region" description="Helical" evidence="1">
    <location>
        <begin position="21"/>
        <end position="48"/>
    </location>
</feature>
<dbReference type="AlphaFoldDB" id="A0A3R8I6L3"/>
<proteinExistence type="predicted"/>
<organism evidence="2 3">
    <name type="scientific">Prevotella intermedia</name>
    <dbReference type="NCBI Taxonomy" id="28131"/>
    <lineage>
        <taxon>Bacteria</taxon>
        <taxon>Pseudomonadati</taxon>
        <taxon>Bacteroidota</taxon>
        <taxon>Bacteroidia</taxon>
        <taxon>Bacteroidales</taxon>
        <taxon>Prevotellaceae</taxon>
        <taxon>Prevotella</taxon>
    </lineage>
</organism>
<protein>
    <submittedName>
        <fullName evidence="2">Uncharacterized protein</fullName>
    </submittedName>
</protein>
<comment type="caution">
    <text evidence="2">The sequence shown here is derived from an EMBL/GenBank/DDBJ whole genome shotgun (WGS) entry which is preliminary data.</text>
</comment>
<sequence length="67" mass="7549">MEEEIISLLQVQKHLHQEKGVIIISVTLMLIAVQLQDVALLVMLSLVVKLVIELNLYFEGGCLFSLE</sequence>
<evidence type="ECO:0000313" key="2">
    <source>
        <dbReference type="EMBL" id="RRF86767.1"/>
    </source>
</evidence>
<gene>
    <name evidence="2" type="ORF">D2S45_09340</name>
</gene>